<dbReference type="GO" id="GO:0005886">
    <property type="term" value="C:plasma membrane"/>
    <property type="evidence" value="ECO:0007669"/>
    <property type="project" value="UniProtKB-SubCell"/>
</dbReference>
<evidence type="ECO:0000256" key="1">
    <source>
        <dbReference type="ARBA" id="ARBA00004651"/>
    </source>
</evidence>
<comment type="subcellular location">
    <subcellularLocation>
        <location evidence="1">Cell membrane</location>
        <topology evidence="1">Multi-pass membrane protein</topology>
    </subcellularLocation>
</comment>
<keyword evidence="6 7" id="KW-0472">Membrane</keyword>
<evidence type="ECO:0000256" key="3">
    <source>
        <dbReference type="ARBA" id="ARBA00022475"/>
    </source>
</evidence>
<feature type="transmembrane region" description="Helical" evidence="7">
    <location>
        <begin position="63"/>
        <end position="80"/>
    </location>
</feature>
<dbReference type="InterPro" id="IPR023408">
    <property type="entry name" value="MscS_beta-dom_sf"/>
</dbReference>
<feature type="transmembrane region" description="Helical" evidence="7">
    <location>
        <begin position="157"/>
        <end position="177"/>
    </location>
</feature>
<dbReference type="PANTHER" id="PTHR43634">
    <property type="entry name" value="OW CONDUCTANCE MECHANOSENSITIVE CHANNEL"/>
    <property type="match status" value="1"/>
</dbReference>
<dbReference type="SUPFAM" id="SSF82861">
    <property type="entry name" value="Mechanosensitive channel protein MscS (YggB), transmembrane region"/>
    <property type="match status" value="1"/>
</dbReference>
<evidence type="ECO:0000256" key="2">
    <source>
        <dbReference type="ARBA" id="ARBA00008017"/>
    </source>
</evidence>
<comment type="similarity">
    <text evidence="2">Belongs to the MscS (TC 1.A.23) family.</text>
</comment>
<keyword evidence="5 7" id="KW-1133">Transmembrane helix</keyword>
<evidence type="ECO:0000259" key="10">
    <source>
        <dbReference type="Pfam" id="PF21088"/>
    </source>
</evidence>
<reference evidence="11" key="2">
    <citation type="submission" date="2021-04" db="EMBL/GenBank/DDBJ databases">
        <authorList>
            <person name="Gilroy R."/>
        </authorList>
    </citation>
    <scope>NUCLEOTIDE SEQUENCE</scope>
    <source>
        <strain evidence="11">CHK169-2315</strain>
    </source>
</reference>
<evidence type="ECO:0000313" key="12">
    <source>
        <dbReference type="Proteomes" id="UP000823937"/>
    </source>
</evidence>
<accession>A0A9D1PQB8</accession>
<dbReference type="Gene3D" id="3.30.70.100">
    <property type="match status" value="1"/>
</dbReference>
<comment type="caution">
    <text evidence="11">The sequence shown here is derived from an EMBL/GenBank/DDBJ whole genome shotgun (WGS) entry which is preliminary data.</text>
</comment>
<reference evidence="11" key="1">
    <citation type="journal article" date="2021" name="PeerJ">
        <title>Extensive microbial diversity within the chicken gut microbiome revealed by metagenomics and culture.</title>
        <authorList>
            <person name="Gilroy R."/>
            <person name="Ravi A."/>
            <person name="Getino M."/>
            <person name="Pursley I."/>
            <person name="Horton D.L."/>
            <person name="Alikhan N.F."/>
            <person name="Baker D."/>
            <person name="Gharbi K."/>
            <person name="Hall N."/>
            <person name="Watson M."/>
            <person name="Adriaenssens E.M."/>
            <person name="Foster-Nyarko E."/>
            <person name="Jarju S."/>
            <person name="Secka A."/>
            <person name="Antonio M."/>
            <person name="Oren A."/>
            <person name="Chaudhuri R.R."/>
            <person name="La Ragione R."/>
            <person name="Hildebrand F."/>
            <person name="Pallen M.J."/>
        </authorList>
    </citation>
    <scope>NUCLEOTIDE SEQUENCE</scope>
    <source>
        <strain evidence="11">CHK169-2315</strain>
    </source>
</reference>
<feature type="transmembrane region" description="Helical" evidence="7">
    <location>
        <begin position="92"/>
        <end position="109"/>
    </location>
</feature>
<keyword evidence="4 7" id="KW-0812">Transmembrane</keyword>
<dbReference type="GO" id="GO:0055085">
    <property type="term" value="P:transmembrane transport"/>
    <property type="evidence" value="ECO:0007669"/>
    <property type="project" value="InterPro"/>
</dbReference>
<feature type="transmembrane region" description="Helical" evidence="7">
    <location>
        <begin position="130"/>
        <end position="151"/>
    </location>
</feature>
<evidence type="ECO:0000256" key="6">
    <source>
        <dbReference type="ARBA" id="ARBA00023136"/>
    </source>
</evidence>
<dbReference type="Gene3D" id="1.10.287.1260">
    <property type="match status" value="1"/>
</dbReference>
<dbReference type="InterPro" id="IPR010920">
    <property type="entry name" value="LSM_dom_sf"/>
</dbReference>
<evidence type="ECO:0000259" key="9">
    <source>
        <dbReference type="Pfam" id="PF21082"/>
    </source>
</evidence>
<evidence type="ECO:0000256" key="4">
    <source>
        <dbReference type="ARBA" id="ARBA00022692"/>
    </source>
</evidence>
<dbReference type="Proteomes" id="UP000823937">
    <property type="component" value="Unassembled WGS sequence"/>
</dbReference>
<feature type="transmembrane region" description="Helical" evidence="7">
    <location>
        <begin position="12"/>
        <end position="32"/>
    </location>
</feature>
<evidence type="ECO:0000313" key="11">
    <source>
        <dbReference type="EMBL" id="HIV75608.1"/>
    </source>
</evidence>
<feature type="domain" description="Mechanosensitive ion channel MscS C-terminal" evidence="9">
    <location>
        <begin position="252"/>
        <end position="338"/>
    </location>
</feature>
<evidence type="ECO:0000256" key="5">
    <source>
        <dbReference type="ARBA" id="ARBA00022989"/>
    </source>
</evidence>
<dbReference type="InterPro" id="IPR045042">
    <property type="entry name" value="YnaI-like"/>
</dbReference>
<gene>
    <name evidence="11" type="ORF">H9895_11090</name>
</gene>
<dbReference type="EMBL" id="DXHX01000159">
    <property type="protein sequence ID" value="HIV75608.1"/>
    <property type="molecule type" value="Genomic_DNA"/>
</dbReference>
<dbReference type="SUPFAM" id="SSF50182">
    <property type="entry name" value="Sm-like ribonucleoproteins"/>
    <property type="match status" value="1"/>
</dbReference>
<evidence type="ECO:0000256" key="7">
    <source>
        <dbReference type="SAM" id="Phobius"/>
    </source>
</evidence>
<keyword evidence="3" id="KW-1003">Cell membrane</keyword>
<name>A0A9D1PQB8_9BACI</name>
<feature type="domain" description="Mechanosensitive ion channel MscS" evidence="8">
    <location>
        <begin position="179"/>
        <end position="246"/>
    </location>
</feature>
<sequence>MTWEYLISLEHLKTVGITIGIFLLFILFRKFFTKYIFKFLLKIGHKGKTALFPNILAAFERPLQWFFIALGLYVSIQYYPHYNGIDEPTFKLLRVFVIFLITWGLLNLASSSSQMFRFINEKTNIKLDDILIPFLSRSLQVIIVAISISVILQEFNYQVGGFLTGLGLGGLAFSLAAQDAIANLFGGVIIITEKPFTINDWITTPSVDGTVEDISFRSTKVRTFAQALVTVPNATLANEPITNWSKMGKRQITFSFMLMYDTPTTIVENAITKIDEAVRTHPEVHQETIYVKVNNLTDQGIEIMLNFFTASTEYDPYINTREELNLRILDILKEEGAEVATPMRNFQTEQQ</sequence>
<dbReference type="Pfam" id="PF21082">
    <property type="entry name" value="MS_channel_3rd"/>
    <property type="match status" value="1"/>
</dbReference>
<proteinExistence type="inferred from homology"/>
<dbReference type="InterPro" id="IPR011014">
    <property type="entry name" value="MscS_channel_TM-2"/>
</dbReference>
<dbReference type="Pfam" id="PF21088">
    <property type="entry name" value="MS_channel_1st"/>
    <property type="match status" value="1"/>
</dbReference>
<evidence type="ECO:0000259" key="8">
    <source>
        <dbReference type="Pfam" id="PF00924"/>
    </source>
</evidence>
<dbReference type="InterPro" id="IPR011066">
    <property type="entry name" value="MscS_channel_C_sf"/>
</dbReference>
<dbReference type="Gene3D" id="2.30.30.60">
    <property type="match status" value="1"/>
</dbReference>
<protein>
    <submittedName>
        <fullName evidence="11">Mechanosensitive ion channel family protein</fullName>
    </submittedName>
</protein>
<dbReference type="Pfam" id="PF00924">
    <property type="entry name" value="MS_channel_2nd"/>
    <property type="match status" value="1"/>
</dbReference>
<dbReference type="PANTHER" id="PTHR43634:SF2">
    <property type="entry name" value="LOW CONDUCTANCE MECHANOSENSITIVE CHANNEL YNAI"/>
    <property type="match status" value="1"/>
</dbReference>
<dbReference type="InterPro" id="IPR006685">
    <property type="entry name" value="MscS_channel_2nd"/>
</dbReference>
<feature type="domain" description="Mechanosensitive ion channel transmembrane helices 2/3" evidence="10">
    <location>
        <begin position="141"/>
        <end position="178"/>
    </location>
</feature>
<organism evidence="11 12">
    <name type="scientific">Candidatus Pseudogracilibacillus intestinigallinarum</name>
    <dbReference type="NCBI Taxonomy" id="2838742"/>
    <lineage>
        <taxon>Bacteria</taxon>
        <taxon>Bacillati</taxon>
        <taxon>Bacillota</taxon>
        <taxon>Bacilli</taxon>
        <taxon>Bacillales</taxon>
        <taxon>Bacillaceae</taxon>
        <taxon>Pseudogracilibacillus</taxon>
    </lineage>
</organism>
<dbReference type="InterPro" id="IPR049278">
    <property type="entry name" value="MS_channel_C"/>
</dbReference>
<dbReference type="InterPro" id="IPR049142">
    <property type="entry name" value="MS_channel_1st"/>
</dbReference>
<dbReference type="SUPFAM" id="SSF82689">
    <property type="entry name" value="Mechanosensitive channel protein MscS (YggB), C-terminal domain"/>
    <property type="match status" value="1"/>
</dbReference>
<dbReference type="AlphaFoldDB" id="A0A9D1PQB8"/>